<evidence type="ECO:0000256" key="1">
    <source>
        <dbReference type="SAM" id="MobiDB-lite"/>
    </source>
</evidence>
<feature type="compositionally biased region" description="Basic and acidic residues" evidence="1">
    <location>
        <begin position="226"/>
        <end position="235"/>
    </location>
</feature>
<sequence>MKSGQRRTKFLSAVVSAGLLVSLLNPTAAFAQGKGNGNGGGGAPAASQPAPKQEPAKAEAPKQEAPKPAPAPAQQPKQDAPKQEAPKQEAPKPAQAQQPKQEAPKPAQVQQQPKQEAPKPAQAPAQQPKQDDKPQIRQELKNTDAGLPGGTMGKSGSNPDGGELDKPIKGDESTLQGPIGADGILDGNNGCGQDKRLDSRRELSSEIGDKQHIGYDDNNGWCGKQPENEKPDNDKPSQPNNDKPGNDKPDVVTPEQPKTRTTTFDVNGCYVPVAGADRTARKIHEQNVSETRYNELNAAFDEVDMSRCQGTLGVVDQPDQPEQPKAPKVDQEKVWVCHRTGSARNP</sequence>
<feature type="compositionally biased region" description="Low complexity" evidence="1">
    <location>
        <begin position="91"/>
        <end position="128"/>
    </location>
</feature>
<reference evidence="3" key="1">
    <citation type="submission" date="2020-02" db="EMBL/GenBank/DDBJ databases">
        <authorList>
            <person name="Meier V. D."/>
        </authorList>
    </citation>
    <scope>NUCLEOTIDE SEQUENCE</scope>
    <source>
        <strain evidence="3">AVDCRST_MAG77</strain>
    </source>
</reference>
<feature type="compositionally biased region" description="Basic and acidic residues" evidence="1">
    <location>
        <begin position="54"/>
        <end position="65"/>
    </location>
</feature>
<feature type="compositionally biased region" description="Low complexity" evidence="1">
    <location>
        <begin position="44"/>
        <end position="53"/>
    </location>
</feature>
<feature type="compositionally biased region" description="Basic and acidic residues" evidence="1">
    <location>
        <begin position="79"/>
        <end position="90"/>
    </location>
</feature>
<dbReference type="AlphaFoldDB" id="A0A6J4HTP1"/>
<dbReference type="EMBL" id="CADCTC010000074">
    <property type="protein sequence ID" value="CAA9233570.1"/>
    <property type="molecule type" value="Genomic_DNA"/>
</dbReference>
<evidence type="ECO:0000313" key="3">
    <source>
        <dbReference type="EMBL" id="CAA9233570.1"/>
    </source>
</evidence>
<feature type="chain" id="PRO_5026797408" evidence="2">
    <location>
        <begin position="32"/>
        <end position="346"/>
    </location>
</feature>
<feature type="compositionally biased region" description="Basic and acidic residues" evidence="1">
    <location>
        <begin position="163"/>
        <end position="172"/>
    </location>
</feature>
<feature type="region of interest" description="Disordered" evidence="1">
    <location>
        <begin position="29"/>
        <end position="264"/>
    </location>
</feature>
<evidence type="ECO:0000256" key="2">
    <source>
        <dbReference type="SAM" id="SignalP"/>
    </source>
</evidence>
<protein>
    <submittedName>
        <fullName evidence="3">Uncharacterized protein</fullName>
    </submittedName>
</protein>
<organism evidence="3">
    <name type="scientific">uncultured Chloroflexota bacterium</name>
    <dbReference type="NCBI Taxonomy" id="166587"/>
    <lineage>
        <taxon>Bacteria</taxon>
        <taxon>Bacillati</taxon>
        <taxon>Chloroflexota</taxon>
        <taxon>environmental samples</taxon>
    </lineage>
</organism>
<feature type="compositionally biased region" description="Basic and acidic residues" evidence="1">
    <location>
        <begin position="193"/>
        <end position="215"/>
    </location>
</feature>
<feature type="compositionally biased region" description="Gly residues" evidence="1">
    <location>
        <begin position="34"/>
        <end position="43"/>
    </location>
</feature>
<feature type="compositionally biased region" description="Basic and acidic residues" evidence="1">
    <location>
        <begin position="129"/>
        <end position="142"/>
    </location>
</feature>
<proteinExistence type="predicted"/>
<name>A0A6J4HTP1_9CHLR</name>
<keyword evidence="2" id="KW-0732">Signal</keyword>
<feature type="signal peptide" evidence="2">
    <location>
        <begin position="1"/>
        <end position="31"/>
    </location>
</feature>
<gene>
    <name evidence="3" type="ORF">AVDCRST_MAG77-1140</name>
</gene>
<accession>A0A6J4HTP1</accession>